<dbReference type="Proteomes" id="UP000076852">
    <property type="component" value="Chromosome 1"/>
</dbReference>
<keyword evidence="1" id="KW-0472">Membrane</keyword>
<keyword evidence="1" id="KW-0812">Transmembrane</keyword>
<sequence length="75" mass="8387">MPVSSCAVAFDVSIVTAFISSFLGIAIPTLPFKVIHARFGIDPYNSIFRAMLPGFLLVLEMRDGLSVDHFQWQQR</sequence>
<keyword evidence="1" id="KW-1133">Transmembrane helix</keyword>
<evidence type="ECO:0000256" key="1">
    <source>
        <dbReference type="SAM" id="Phobius"/>
    </source>
</evidence>
<dbReference type="KEGG" id="buz:AYM40_06600"/>
<dbReference type="AlphaFoldDB" id="A0A167VVT9"/>
<gene>
    <name evidence="2" type="ORF">AYM40_06600</name>
</gene>
<accession>A0A167VVT9</accession>
<protein>
    <submittedName>
        <fullName evidence="2">Uncharacterized protein</fullName>
    </submittedName>
</protein>
<keyword evidence="3" id="KW-1185">Reference proteome</keyword>
<feature type="transmembrane region" description="Helical" evidence="1">
    <location>
        <begin position="12"/>
        <end position="32"/>
    </location>
</feature>
<evidence type="ECO:0000313" key="2">
    <source>
        <dbReference type="EMBL" id="ANB72077.1"/>
    </source>
</evidence>
<reference evidence="2 3" key="1">
    <citation type="journal article" date="2016" name="Gene">
        <title>PacBio SMRT assembly of a complex multi-replicon genome reveals chlorocatechol degradative operon in a region of genome plasticity.</title>
        <authorList>
            <person name="Ricker N."/>
            <person name="Shen S.Y."/>
            <person name="Goordial J."/>
            <person name="Jin S."/>
            <person name="Fulthorpe R.R."/>
        </authorList>
    </citation>
    <scope>NUCLEOTIDE SEQUENCE [LARGE SCALE GENOMIC DNA]</scope>
    <source>
        <strain evidence="2 3">OLGA172</strain>
    </source>
</reference>
<evidence type="ECO:0000313" key="3">
    <source>
        <dbReference type="Proteomes" id="UP000076852"/>
    </source>
</evidence>
<proteinExistence type="predicted"/>
<name>A0A167VVT9_9BURK</name>
<dbReference type="EMBL" id="CP014578">
    <property type="protein sequence ID" value="ANB72077.1"/>
    <property type="molecule type" value="Genomic_DNA"/>
</dbReference>
<organism evidence="2 3">
    <name type="scientific">Paraburkholderia phytofirmans OLGA172</name>
    <dbReference type="NCBI Taxonomy" id="1417228"/>
    <lineage>
        <taxon>Bacteria</taxon>
        <taxon>Pseudomonadati</taxon>
        <taxon>Pseudomonadota</taxon>
        <taxon>Betaproteobacteria</taxon>
        <taxon>Burkholderiales</taxon>
        <taxon>Burkholderiaceae</taxon>
        <taxon>Paraburkholderia</taxon>
    </lineage>
</organism>